<evidence type="ECO:0000313" key="10">
    <source>
        <dbReference type="Proteomes" id="UP001347796"/>
    </source>
</evidence>
<evidence type="ECO:0000256" key="2">
    <source>
        <dbReference type="ARBA" id="ARBA00022490"/>
    </source>
</evidence>
<dbReference type="GO" id="GO:0036503">
    <property type="term" value="P:ERAD pathway"/>
    <property type="evidence" value="ECO:0007669"/>
    <property type="project" value="TreeGrafter"/>
</dbReference>
<reference evidence="9 10" key="1">
    <citation type="submission" date="2024-01" db="EMBL/GenBank/DDBJ databases">
        <title>The genome of the rayed Mediterranean limpet Patella caerulea (Linnaeus, 1758).</title>
        <authorList>
            <person name="Anh-Thu Weber A."/>
            <person name="Halstead-Nussloch G."/>
        </authorList>
    </citation>
    <scope>NUCLEOTIDE SEQUENCE [LARGE SCALE GENOMIC DNA]</scope>
    <source>
        <strain evidence="9">AATW-2023a</strain>
        <tissue evidence="9">Whole specimen</tissue>
    </source>
</reference>
<feature type="domain" description="ECM29 ARM-like repeats" evidence="7">
    <location>
        <begin position="586"/>
        <end position="787"/>
    </location>
</feature>
<dbReference type="GO" id="GO:0005737">
    <property type="term" value="C:cytoplasm"/>
    <property type="evidence" value="ECO:0007669"/>
    <property type="project" value="UniProtKB-SubCell"/>
</dbReference>
<protein>
    <recommendedName>
        <fullName evidence="11">Proteasome-associated protein ECM29 homolog</fullName>
    </recommendedName>
</protein>
<dbReference type="Pfam" id="PF23731">
    <property type="entry name" value="ARM_ECM29_C"/>
    <property type="match status" value="1"/>
</dbReference>
<organism evidence="9 10">
    <name type="scientific">Patella caerulea</name>
    <name type="common">Rayed Mediterranean limpet</name>
    <dbReference type="NCBI Taxonomy" id="87958"/>
    <lineage>
        <taxon>Eukaryota</taxon>
        <taxon>Metazoa</taxon>
        <taxon>Spiralia</taxon>
        <taxon>Lophotrochozoa</taxon>
        <taxon>Mollusca</taxon>
        <taxon>Gastropoda</taxon>
        <taxon>Patellogastropoda</taxon>
        <taxon>Patelloidea</taxon>
        <taxon>Patellidae</taxon>
        <taxon>Patella</taxon>
    </lineage>
</organism>
<dbReference type="Gene3D" id="1.25.10.10">
    <property type="entry name" value="Leucine-rich Repeat Variant"/>
    <property type="match status" value="4"/>
</dbReference>
<dbReference type="InterPro" id="IPR024372">
    <property type="entry name" value="Ecm29_N"/>
</dbReference>
<evidence type="ECO:0000256" key="1">
    <source>
        <dbReference type="ARBA" id="ARBA00004496"/>
    </source>
</evidence>
<keyword evidence="4" id="KW-0647">Proteasome</keyword>
<sequence length="1823" mass="202837">MTAMDENALVERVFLRIGSADTDEQLEVALGKFLTPILLKLNSSEDGIRTKVMELLVHINKRLKSRNKVQLPVEALLTQFQDPTATPFVTNFTILYIKMGYPRLEQGKQAELLPMLINCLEGRPVNQQNSLLLLMIPALQYLKFPSSAEKRQSMFQLRDKPQISKLLLDYMMDILLLPYSAHALASSTASGPVTVPPGLSEYGLKRVLGENPMNPESLEKAKLGILTFLGADILAESDIVCHYVIASSDTRHSVATSADMELKRIMGSIDWNSTEILNKLYRIFQGTVVIKGQTAVKPEQRRVPVCTRIRLKIFPFFLKSKEAVSMFPSCIQVVFDCLFGANLNAKLRIMAVQFVHHICYNCDATKFKMFDAVLLSGMVKLIGEAKEDNKLRSLAYVAVGKIARRSPERVAKDITLIQQFFESVCQEDVETRLAVQEALSLMSDAFRQLDPTNLKLMEALIMQYMDKTEPQARSVAVQYAVAVFPSNHIPSRYILLLASGDTKDDIRGEAMKALTPASDTTSTTTTTKSSLPDFVQMTQYIKEKASQRKESHQRYTTGNTVLPFNPTAYTQMLIYLRMCLSNDAGGETDIDTATEMMNQAPLISKYVNKLLVDHPDSAGPIYTYIDMLKQLLAANSDPKTMFCLLEVVAVAADKLAPEFLTNIDWLKTYMFSTKEEIRQYATQLYAILIMHSGNHNLISDTLQELFTNIKSKSESLEIQHGSLLTLGYMIGRQMRNNYTIGRIEDMDHASTNGHKDDVTEIVKTMVSILKGSNASLSLAACTALGEIGRNAPIPLPSGGEGDNKEQITQMAVINHLISMLTKSEHTNKSKERAAMALGYICIGETQFAHQKYVMSELFNAVTGKQVDLQFTIGEALVCVAEGKKSILARDLWVEDPTDYQNKVSDLKDEMCYYIQQLLTVYIPHNNQHLRQAACIWLLILLRKAGGHVEVQKQIIEIQRAFMKMLSENDEITQDIASKGLGLVYENCTPQQKDLLVSQLVDTLTTGKTVKHEVTADTAVFAEGSIGKTPDGGSLSTYKELCSIANDLNQPDLVYKFMHLAHHNAVWNSRKGAAFGFSTIAAQAGEQLAPFLPQMVPKLFRYQFDPNPKIQQAMSSIWNALVKDNKKTVDTYMSQILDDLLKNLTSNQWRIRESSCLAVNDLLRGRQLDDVIDQLPVLWETILRVRDDIKESVRTAAHTACKTLSRVSVKICDLDNGKVGVRAIEAVLPCLLTNTLHSTVQEVRAIGLSTILEISKKAGKLLKPHIPVLVIALLEAVSGLEPQVMNYLSLHTGTQGTQEKLDSVRIAHSKMSPMMETVNKCVQYVDDSILPELVPRLSDLIKSGIGVATKAGCSSFVISLVHHCPNDLAPHAGKLMASFLNGANDRNLSVRKAYASALGHLAKIAKDSSVEKLIIRIKSWYLEKEDENAHSACGLTLHAMSRHSSDALQRNAGLAMPLAFFAMHQKKKIEEGSNTNTDPTVTIWEEVWHEITPSTESGIRLYLGEIVTILQSSLDSQSWDTKAQAAIAMGTVATELGASLSSPHLNNLLVALISGLQGRTWEGKEELLKALSTVCTSCREAILKESINNQPAIDQIIEVVIKECRKDKAEYRLEAWKCMCAVLEEYQIDRFKEMWDIMIPVLEKSQSKTKSDEDDDMGSNMKQTICECIYLSLGQCWPHTPAVQEECEKKFLNLLITSLPVSTWKVQLSILKSLQKYIERLHVLQKDSIQSTNEETSENISSIIQAVLPLLGSATKYSALRVNGLAIIETLLLKLTEGGALNLTSTSDTEELLIATNRLNEDGTWEVREKATKVLQLLTGNKTG</sequence>
<dbReference type="GO" id="GO:0000502">
    <property type="term" value="C:proteasome complex"/>
    <property type="evidence" value="ECO:0007669"/>
    <property type="project" value="UniProtKB-KW"/>
</dbReference>
<dbReference type="GO" id="GO:0043248">
    <property type="term" value="P:proteasome assembly"/>
    <property type="evidence" value="ECO:0007669"/>
    <property type="project" value="InterPro"/>
</dbReference>
<comment type="subcellular location">
    <subcellularLocation>
        <location evidence="1">Cytoplasm</location>
    </subcellularLocation>
</comment>
<evidence type="ECO:0008006" key="11">
    <source>
        <dbReference type="Google" id="ProtNLM"/>
    </source>
</evidence>
<feature type="repeat" description="HEAT" evidence="5">
    <location>
        <begin position="1374"/>
        <end position="1412"/>
    </location>
</feature>
<dbReference type="InterPro" id="IPR055443">
    <property type="entry name" value="HEAT_ECM29"/>
</dbReference>
<dbReference type="Pfam" id="PF24492">
    <property type="entry name" value="HEAT_ECM29"/>
    <property type="match status" value="1"/>
</dbReference>
<evidence type="ECO:0000256" key="3">
    <source>
        <dbReference type="ARBA" id="ARBA00022737"/>
    </source>
</evidence>
<dbReference type="GO" id="GO:0005634">
    <property type="term" value="C:nucleus"/>
    <property type="evidence" value="ECO:0007669"/>
    <property type="project" value="TreeGrafter"/>
</dbReference>
<comment type="caution">
    <text evidence="9">The sequence shown here is derived from an EMBL/GenBank/DDBJ whole genome shotgun (WGS) entry which is preliminary data.</text>
</comment>
<name>A0AAN8JPN8_PATCE</name>
<keyword evidence="10" id="KW-1185">Reference proteome</keyword>
<dbReference type="InterPro" id="IPR021133">
    <property type="entry name" value="HEAT_type_2"/>
</dbReference>
<feature type="domain" description="Proteasome adapter and scaffold protein ECM29 HEAT-repeat" evidence="8">
    <location>
        <begin position="1261"/>
        <end position="1421"/>
    </location>
</feature>
<dbReference type="PROSITE" id="PS50077">
    <property type="entry name" value="HEAT_REPEAT"/>
    <property type="match status" value="1"/>
</dbReference>
<keyword evidence="3" id="KW-0677">Repeat</keyword>
<dbReference type="PANTHER" id="PTHR23346">
    <property type="entry name" value="TRANSLATIONAL ACTIVATOR GCN1-RELATED"/>
    <property type="match status" value="1"/>
</dbReference>
<dbReference type="InterPro" id="IPR055444">
    <property type="entry name" value="ARM_ECM29"/>
</dbReference>
<evidence type="ECO:0000259" key="8">
    <source>
        <dbReference type="Pfam" id="PF24492"/>
    </source>
</evidence>
<proteinExistence type="predicted"/>
<accession>A0AAN8JPN8</accession>
<dbReference type="Proteomes" id="UP001347796">
    <property type="component" value="Unassembled WGS sequence"/>
</dbReference>
<dbReference type="Pfam" id="PF23702">
    <property type="entry name" value="ARM_ECM29"/>
    <property type="match status" value="1"/>
</dbReference>
<dbReference type="InterPro" id="IPR011989">
    <property type="entry name" value="ARM-like"/>
</dbReference>
<dbReference type="GO" id="GO:0060090">
    <property type="term" value="F:molecular adaptor activity"/>
    <property type="evidence" value="ECO:0007669"/>
    <property type="project" value="InterPro"/>
</dbReference>
<evidence type="ECO:0000259" key="7">
    <source>
        <dbReference type="Pfam" id="PF23702"/>
    </source>
</evidence>
<evidence type="ECO:0000256" key="4">
    <source>
        <dbReference type="ARBA" id="ARBA00022942"/>
    </source>
</evidence>
<dbReference type="EMBL" id="JAZGQO010000008">
    <property type="protein sequence ID" value="KAK6179829.1"/>
    <property type="molecule type" value="Genomic_DNA"/>
</dbReference>
<gene>
    <name evidence="9" type="ORF">SNE40_012098</name>
</gene>
<evidence type="ECO:0000313" key="9">
    <source>
        <dbReference type="EMBL" id="KAK6179829.1"/>
    </source>
</evidence>
<dbReference type="InterPro" id="IPR016024">
    <property type="entry name" value="ARM-type_fold"/>
</dbReference>
<keyword evidence="2" id="KW-0963">Cytoplasm</keyword>
<dbReference type="Pfam" id="PF13001">
    <property type="entry name" value="ECM29_N"/>
    <property type="match status" value="1"/>
</dbReference>
<dbReference type="PANTHER" id="PTHR23346:SF19">
    <property type="entry name" value="PROTEASOME ADAPTER AND SCAFFOLD PROTEIN ECM29"/>
    <property type="match status" value="1"/>
</dbReference>
<feature type="domain" description="Proteasome component Ecm29 N-terminal" evidence="6">
    <location>
        <begin position="10"/>
        <end position="498"/>
    </location>
</feature>
<dbReference type="SUPFAM" id="SSF48371">
    <property type="entry name" value="ARM repeat"/>
    <property type="match status" value="3"/>
</dbReference>
<evidence type="ECO:0000259" key="6">
    <source>
        <dbReference type="Pfam" id="PF13001"/>
    </source>
</evidence>
<evidence type="ECO:0000256" key="5">
    <source>
        <dbReference type="PROSITE-ProRule" id="PRU00103"/>
    </source>
</evidence>